<keyword evidence="5" id="KW-1185">Reference proteome</keyword>
<reference evidence="4 5" key="1">
    <citation type="submission" date="2019-07" db="EMBL/GenBank/DDBJ databases">
        <title>Thalassofilum flectens gen. nov., sp. nov., a novel moderate thermophilic anaerobe from a shallow sea hot spring in Kunashir Island (Russia), representing a new family in the order Bacteroidales, and proposal of Thalassofilacea fam. nov.</title>
        <authorList>
            <person name="Kochetkova T.V."/>
            <person name="Podosokorskaya O.A."/>
            <person name="Novikov A."/>
            <person name="Elcheninov A.G."/>
            <person name="Toshchakov S.V."/>
            <person name="Kublanov I.V."/>
        </authorList>
    </citation>
    <scope>NUCLEOTIDE SEQUENCE [LARGE SCALE GENOMIC DNA]</scope>
    <source>
        <strain evidence="4 5">38-H</strain>
    </source>
</reference>
<feature type="transmembrane region" description="Helical" evidence="1">
    <location>
        <begin position="126"/>
        <end position="146"/>
    </location>
</feature>
<keyword evidence="1" id="KW-1133">Transmembrane helix</keyword>
<accession>A0A7D4BLC9</accession>
<keyword evidence="1" id="KW-0472">Membrane</keyword>
<keyword evidence="1" id="KW-0812">Transmembrane</keyword>
<sequence length="302" mass="34794">MCGLIWFTSSRHVAKRLSAFVVFALLLFSSNSFAQLKTETKKELPDLTTRIWLGSHLLPGYGQIYNRDYWKVPVFYTGMGLMAYQGYQMNSSYKSWQKTYLALSSDDPDRENYKIKAKEYKQKRNLYYAAATAFYLASVSDAVLVYNKGKHSPAAATILSTLVPGMGQAYNGTYWKIPVIYGGLSTFYFMFDWNNRGYNRFKTAVLYLVDDDPNTVDEFNGERTEEELRYYMDSYRRNRDLSALGFAAVYILNILDANVDAHLYDWNVDDNLSFRVEPKVFNPNLSYAYSPPAFGISCRVTF</sequence>
<feature type="domain" description="DUF5683" evidence="3">
    <location>
        <begin position="150"/>
        <end position="302"/>
    </location>
</feature>
<dbReference type="Proteomes" id="UP000500961">
    <property type="component" value="Chromosome"/>
</dbReference>
<evidence type="ECO:0000259" key="3">
    <source>
        <dbReference type="Pfam" id="PF18935"/>
    </source>
</evidence>
<dbReference type="KEGG" id="ttz:FHG85_11925"/>
<dbReference type="InterPro" id="IPR043738">
    <property type="entry name" value="DUF5683"/>
</dbReference>
<dbReference type="RefSeq" id="WP_173076193.1">
    <property type="nucleotide sequence ID" value="NZ_CP041345.1"/>
</dbReference>
<feature type="signal peptide" evidence="2">
    <location>
        <begin position="1"/>
        <end position="34"/>
    </location>
</feature>
<feature type="transmembrane region" description="Helical" evidence="1">
    <location>
        <begin position="173"/>
        <end position="191"/>
    </location>
</feature>
<feature type="chain" id="PRO_5029692204" description="DUF5683 domain-containing protein" evidence="2">
    <location>
        <begin position="35"/>
        <end position="302"/>
    </location>
</feature>
<dbReference type="AlphaFoldDB" id="A0A7D4BLC9"/>
<gene>
    <name evidence="4" type="ORF">FHG85_11925</name>
</gene>
<proteinExistence type="predicted"/>
<evidence type="ECO:0000256" key="2">
    <source>
        <dbReference type="SAM" id="SignalP"/>
    </source>
</evidence>
<organism evidence="4 5">
    <name type="scientific">Tenuifilum thalassicum</name>
    <dbReference type="NCBI Taxonomy" id="2590900"/>
    <lineage>
        <taxon>Bacteria</taxon>
        <taxon>Pseudomonadati</taxon>
        <taxon>Bacteroidota</taxon>
        <taxon>Bacteroidia</taxon>
        <taxon>Bacteroidales</taxon>
        <taxon>Tenuifilaceae</taxon>
        <taxon>Tenuifilum</taxon>
    </lineage>
</organism>
<protein>
    <recommendedName>
        <fullName evidence="3">DUF5683 domain-containing protein</fullName>
    </recommendedName>
</protein>
<evidence type="ECO:0000313" key="5">
    <source>
        <dbReference type="Proteomes" id="UP000500961"/>
    </source>
</evidence>
<evidence type="ECO:0000313" key="4">
    <source>
        <dbReference type="EMBL" id="QKG80939.1"/>
    </source>
</evidence>
<dbReference type="EMBL" id="CP041345">
    <property type="protein sequence ID" value="QKG80939.1"/>
    <property type="molecule type" value="Genomic_DNA"/>
</dbReference>
<evidence type="ECO:0000256" key="1">
    <source>
        <dbReference type="SAM" id="Phobius"/>
    </source>
</evidence>
<feature type="domain" description="DUF5683" evidence="3">
    <location>
        <begin position="51"/>
        <end position="143"/>
    </location>
</feature>
<keyword evidence="2" id="KW-0732">Signal</keyword>
<dbReference type="Pfam" id="PF18935">
    <property type="entry name" value="DUF5683"/>
    <property type="match status" value="2"/>
</dbReference>
<name>A0A7D4BLC9_9BACT</name>